<dbReference type="InterPro" id="IPR028098">
    <property type="entry name" value="Glyco_trans_4-like_N"/>
</dbReference>
<comment type="caution">
    <text evidence="3">The sequence shown here is derived from an EMBL/GenBank/DDBJ whole genome shotgun (WGS) entry which is preliminary data.</text>
</comment>
<dbReference type="PANTHER" id="PTHR45947">
    <property type="entry name" value="SULFOQUINOVOSYL TRANSFERASE SQD2"/>
    <property type="match status" value="1"/>
</dbReference>
<reference evidence="3" key="1">
    <citation type="submission" date="2019-11" db="EMBL/GenBank/DDBJ databases">
        <title>Microbial mats filling the niche in hypersaline microbial mats.</title>
        <authorList>
            <person name="Wong H.L."/>
            <person name="Macleod F.I."/>
            <person name="White R.A. III"/>
            <person name="Burns B.P."/>
        </authorList>
    </citation>
    <scope>NUCLEOTIDE SEQUENCE</scope>
    <source>
        <strain evidence="3">Rbin_158</strain>
    </source>
</reference>
<evidence type="ECO:0000259" key="2">
    <source>
        <dbReference type="Pfam" id="PF13439"/>
    </source>
</evidence>
<accession>A0A9D5Q6S9</accession>
<evidence type="ECO:0000259" key="1">
    <source>
        <dbReference type="Pfam" id="PF00534"/>
    </source>
</evidence>
<dbReference type="PANTHER" id="PTHR45947:SF3">
    <property type="entry name" value="SULFOQUINOVOSYL TRANSFERASE SQD2"/>
    <property type="match status" value="1"/>
</dbReference>
<dbReference type="SUPFAM" id="SSF53756">
    <property type="entry name" value="UDP-Glycosyltransferase/glycogen phosphorylase"/>
    <property type="match status" value="1"/>
</dbReference>
<proteinExistence type="predicted"/>
<organism evidence="3 4">
    <name type="scientific">candidate division KSB3 bacterium</name>
    <dbReference type="NCBI Taxonomy" id="2044937"/>
    <lineage>
        <taxon>Bacteria</taxon>
        <taxon>candidate division KSB3</taxon>
    </lineage>
</organism>
<evidence type="ECO:0000313" key="3">
    <source>
        <dbReference type="EMBL" id="MBD3325557.1"/>
    </source>
</evidence>
<sequence>MRIGLLIYGSLDLLTGGFLYDRYLVRHLQARGHTVEIIALPWRTYGRCLLHNVSPGLLTRVRTAACDLLLQDELTHPSLFLLNQRLKRRIDIPLVTIVHQVLCRQPRPDWQNAFYRAIETRYLDSVDAYIVNSQSTRATLEHLLDMKQRPWIVASPGGDRLGTLSSIHSISTRAVQPGPLRLLFIGNLLPHKGLHTLLEVLSQAPQEIWRLTVVGDLTMNQPYARSIRARIQQAGLSAQVHLTGPLDGEVLAEHLRHSHLFVMPFSQEGFGIVYLEAMAYGLPAIGSSSGAAKDLIQSGHNGFLIDPQHPSALLVHLQRLHHDRECLNQMGYAALKTFQAQPTWAESMEAVHQFIRRLAIPPN</sequence>
<dbReference type="Gene3D" id="3.40.50.2000">
    <property type="entry name" value="Glycogen Phosphorylase B"/>
    <property type="match status" value="2"/>
</dbReference>
<dbReference type="AlphaFoldDB" id="A0A9D5Q6S9"/>
<dbReference type="Proteomes" id="UP000649604">
    <property type="component" value="Unassembled WGS sequence"/>
</dbReference>
<gene>
    <name evidence="3" type="ORF">GF339_13285</name>
</gene>
<dbReference type="InterPro" id="IPR050194">
    <property type="entry name" value="Glycosyltransferase_grp1"/>
</dbReference>
<dbReference type="InterPro" id="IPR001296">
    <property type="entry name" value="Glyco_trans_1"/>
</dbReference>
<feature type="domain" description="Glycosyltransferase subfamily 4-like N-terminal" evidence="2">
    <location>
        <begin position="22"/>
        <end position="157"/>
    </location>
</feature>
<feature type="domain" description="Glycosyl transferase family 1" evidence="1">
    <location>
        <begin position="178"/>
        <end position="336"/>
    </location>
</feature>
<name>A0A9D5Q6S9_9BACT</name>
<dbReference type="Pfam" id="PF00534">
    <property type="entry name" value="Glycos_transf_1"/>
    <property type="match status" value="1"/>
</dbReference>
<dbReference type="GO" id="GO:0016758">
    <property type="term" value="F:hexosyltransferase activity"/>
    <property type="evidence" value="ECO:0007669"/>
    <property type="project" value="TreeGrafter"/>
</dbReference>
<dbReference type="CDD" id="cd03801">
    <property type="entry name" value="GT4_PimA-like"/>
    <property type="match status" value="1"/>
</dbReference>
<evidence type="ECO:0000313" key="4">
    <source>
        <dbReference type="Proteomes" id="UP000649604"/>
    </source>
</evidence>
<protein>
    <submittedName>
        <fullName evidence="3">Glycosyltransferase</fullName>
    </submittedName>
</protein>
<dbReference type="Pfam" id="PF13439">
    <property type="entry name" value="Glyco_transf_4"/>
    <property type="match status" value="1"/>
</dbReference>
<dbReference type="EMBL" id="WJJP01000431">
    <property type="protein sequence ID" value="MBD3325557.1"/>
    <property type="molecule type" value="Genomic_DNA"/>
</dbReference>